<evidence type="ECO:0000256" key="1">
    <source>
        <dbReference type="SAM" id="Phobius"/>
    </source>
</evidence>
<gene>
    <name evidence="2" type="ORF">MGSAQ_000751</name>
</gene>
<sequence>MTLLVFIGSWRATIVPALSIPVSLAGALAIIWGMGFSINILTLLALVLATGMIVDDAIVVSENIQRRRSMGLGARAAAVIGTREVFFAVVATTAVLASVFIPIAFLPSTAGRLFREFGGVLAGAVVISSFVALSLVPALTARLKVKETKSGGLFSKTFGRFGNACLGVYQASL</sequence>
<proteinExistence type="predicted"/>
<comment type="caution">
    <text evidence="2">The sequence shown here is derived from an EMBL/GenBank/DDBJ whole genome shotgun (WGS) entry which is preliminary data.</text>
</comment>
<dbReference type="AlphaFoldDB" id="A0A1B6NWC2"/>
<dbReference type="GO" id="GO:0042910">
    <property type="term" value="F:xenobiotic transmembrane transporter activity"/>
    <property type="evidence" value="ECO:0007669"/>
    <property type="project" value="TreeGrafter"/>
</dbReference>
<dbReference type="SUPFAM" id="SSF82866">
    <property type="entry name" value="Multidrug efflux transporter AcrB transmembrane domain"/>
    <property type="match status" value="1"/>
</dbReference>
<accession>A0A1B6NWC2</accession>
<dbReference type="InterPro" id="IPR001036">
    <property type="entry name" value="Acrflvin-R"/>
</dbReference>
<dbReference type="EMBL" id="AYSL01000353">
    <property type="protein sequence ID" value="KTF07755.1"/>
    <property type="molecule type" value="Genomic_DNA"/>
</dbReference>
<keyword evidence="1" id="KW-1133">Transmembrane helix</keyword>
<dbReference type="PANTHER" id="PTHR32063:SF28">
    <property type="entry name" value="BLR2861 PROTEIN"/>
    <property type="match status" value="1"/>
</dbReference>
<dbReference type="PANTHER" id="PTHR32063">
    <property type="match status" value="1"/>
</dbReference>
<feature type="transmembrane region" description="Helical" evidence="1">
    <location>
        <begin position="12"/>
        <end position="34"/>
    </location>
</feature>
<name>A0A1B6NWC2_9ZZZZ</name>
<evidence type="ECO:0000313" key="2">
    <source>
        <dbReference type="EMBL" id="KTF07755.1"/>
    </source>
</evidence>
<feature type="transmembrane region" description="Helical" evidence="1">
    <location>
        <begin position="117"/>
        <end position="139"/>
    </location>
</feature>
<feature type="transmembrane region" description="Helical" evidence="1">
    <location>
        <begin position="40"/>
        <end position="64"/>
    </location>
</feature>
<dbReference type="Pfam" id="PF00873">
    <property type="entry name" value="ACR_tran"/>
    <property type="match status" value="1"/>
</dbReference>
<organism evidence="2">
    <name type="scientific">marine sediment metagenome</name>
    <dbReference type="NCBI Taxonomy" id="412755"/>
    <lineage>
        <taxon>unclassified sequences</taxon>
        <taxon>metagenomes</taxon>
        <taxon>ecological metagenomes</taxon>
    </lineage>
</organism>
<feature type="transmembrane region" description="Helical" evidence="1">
    <location>
        <begin position="85"/>
        <end position="105"/>
    </location>
</feature>
<keyword evidence="1" id="KW-0812">Transmembrane</keyword>
<reference evidence="2" key="1">
    <citation type="submission" date="2013-11" db="EMBL/GenBank/DDBJ databases">
        <title>Microbial diversity, functional groups and degradation webs in Northern and Southern Mediterranean and Red Sea marine crude oil polluted sites.</title>
        <authorList>
            <person name="Daffonchio D."/>
            <person name="Mapelli F."/>
            <person name="Ferrer M."/>
            <person name="Richter M."/>
            <person name="Cherif A."/>
            <person name="Malkawi H.I."/>
            <person name="Yakimov M.M."/>
            <person name="Abdel-Fattah Y.R."/>
            <person name="Blaghen M."/>
            <person name="Golyshin P.N."/>
            <person name="Kalogerakis N."/>
            <person name="Boon N."/>
            <person name="Magagnini M."/>
            <person name="Fava F."/>
        </authorList>
    </citation>
    <scope>NUCLEOTIDE SEQUENCE</scope>
</reference>
<dbReference type="Gene3D" id="1.20.1640.10">
    <property type="entry name" value="Multidrug efflux transporter AcrB transmembrane domain"/>
    <property type="match status" value="1"/>
</dbReference>
<protein>
    <submittedName>
        <fullName evidence="2">Acriflavin resistance protein</fullName>
    </submittedName>
</protein>
<keyword evidence="1" id="KW-0472">Membrane</keyword>
<dbReference type="GO" id="GO:0005886">
    <property type="term" value="C:plasma membrane"/>
    <property type="evidence" value="ECO:0007669"/>
    <property type="project" value="TreeGrafter"/>
</dbReference>
<dbReference type="PRINTS" id="PR00702">
    <property type="entry name" value="ACRIFLAVINRP"/>
</dbReference>